<dbReference type="Pfam" id="PF13302">
    <property type="entry name" value="Acetyltransf_3"/>
    <property type="match status" value="1"/>
</dbReference>
<reference evidence="1 2" key="1">
    <citation type="journal article" date="2007" name="Genome Res.">
        <title>Genome characteristics of facultatively symbiotic Frankia sp. strains reflect host range and host plant biogeography.</title>
        <authorList>
            <person name="Normand P."/>
            <person name="Lapierre P."/>
            <person name="Tisa L.S."/>
            <person name="Gogarten J.P."/>
            <person name="Alloisio N."/>
            <person name="Bagnarol E."/>
            <person name="Bassi C.A."/>
            <person name="Berry A.M."/>
            <person name="Bickhart D.M."/>
            <person name="Choisne N."/>
            <person name="Couloux A."/>
            <person name="Cournoyer B."/>
            <person name="Cruveiller S."/>
            <person name="Daubin V."/>
            <person name="Demange N."/>
            <person name="Francino M.P."/>
            <person name="Goltsman E."/>
            <person name="Huang Y."/>
            <person name="Kopp O.R."/>
            <person name="Labarre L."/>
            <person name="Lapidus A."/>
            <person name="Lavire C."/>
            <person name="Marechal J."/>
            <person name="Martinez M."/>
            <person name="Mastronunzio J.E."/>
            <person name="Mullin B.C."/>
            <person name="Niemann J."/>
            <person name="Pujic P."/>
            <person name="Rawnsley T."/>
            <person name="Rouy Z."/>
            <person name="Schenowitz C."/>
            <person name="Sellstedt A."/>
            <person name="Tavares F."/>
            <person name="Tomkins J.P."/>
            <person name="Vallenet D."/>
            <person name="Valverde C."/>
            <person name="Wall L.G."/>
            <person name="Wang Y."/>
            <person name="Medigue C."/>
            <person name="Benson D.R."/>
        </authorList>
    </citation>
    <scope>NUCLEOTIDE SEQUENCE [LARGE SCALE GENOMIC DNA]</scope>
    <source>
        <strain evidence="2">DSM 45818 / CECT 9043 / CcI3</strain>
    </source>
</reference>
<evidence type="ECO:0000313" key="1">
    <source>
        <dbReference type="EMBL" id="ABD11594.1"/>
    </source>
</evidence>
<dbReference type="eggNOG" id="COG1670">
    <property type="taxonomic scope" value="Bacteria"/>
</dbReference>
<dbReference type="InterPro" id="IPR016181">
    <property type="entry name" value="Acyl_CoA_acyltransferase"/>
</dbReference>
<dbReference type="Proteomes" id="UP000001937">
    <property type="component" value="Chromosome"/>
</dbReference>
<dbReference type="InterPro" id="IPR000182">
    <property type="entry name" value="GNAT_dom"/>
</dbReference>
<dbReference type="PANTHER" id="PTHR43792">
    <property type="entry name" value="GNAT FAMILY, PUTATIVE (AFU_ORTHOLOGUE AFUA_3G00765)-RELATED-RELATED"/>
    <property type="match status" value="1"/>
</dbReference>
<accession>Q2JAU8</accession>
<dbReference type="PROSITE" id="PS51186">
    <property type="entry name" value="GNAT"/>
    <property type="match status" value="1"/>
</dbReference>
<dbReference type="AlphaFoldDB" id="Q2JAU8"/>
<keyword evidence="2" id="KW-1185">Reference proteome</keyword>
<dbReference type="STRING" id="106370.Francci3_2226"/>
<name>Q2JAU8_FRACC</name>
<organism evidence="1 2">
    <name type="scientific">Frankia casuarinae (strain DSM 45818 / CECT 9043 / HFP020203 / CcI3)</name>
    <dbReference type="NCBI Taxonomy" id="106370"/>
    <lineage>
        <taxon>Bacteria</taxon>
        <taxon>Bacillati</taxon>
        <taxon>Actinomycetota</taxon>
        <taxon>Actinomycetes</taxon>
        <taxon>Frankiales</taxon>
        <taxon>Frankiaceae</taxon>
        <taxon>Frankia</taxon>
    </lineage>
</organism>
<protein>
    <submittedName>
        <fullName evidence="1">GCN5-related N-acetyltransferase</fullName>
    </submittedName>
</protein>
<dbReference type="RefSeq" id="WP_011436640.1">
    <property type="nucleotide sequence ID" value="NC_007777.1"/>
</dbReference>
<accession>A0A1X1PUZ6</accession>
<dbReference type="SUPFAM" id="SSF55729">
    <property type="entry name" value="Acyl-CoA N-acyltransferases (Nat)"/>
    <property type="match status" value="1"/>
</dbReference>
<dbReference type="HOGENOM" id="CLU_013985_3_1_11"/>
<dbReference type="GO" id="GO:0016747">
    <property type="term" value="F:acyltransferase activity, transferring groups other than amino-acyl groups"/>
    <property type="evidence" value="ECO:0007669"/>
    <property type="project" value="InterPro"/>
</dbReference>
<sequence>MSLTTIIPLLTTDRLVLRPIHNDDVAGYTEIWSDPEFTRYFHRPTDPDGVWHALAGCMGCWVLTGVGPWSVVEKASGQLVGQAGLWTEPGWPGIEAVWFLRRDRWGRGYATEAATAALTWVFAQRPDLTEVVSVIVPANAASVRVAERLGMAYVRSEFLHDEAHAVYAVSRAGWVTPTTRQQAYG</sequence>
<dbReference type="OrthoDB" id="3533156at2"/>
<dbReference type="Gene3D" id="3.40.630.30">
    <property type="match status" value="1"/>
</dbReference>
<proteinExistence type="predicted"/>
<gene>
    <name evidence="1" type="ordered locus">Francci3_2226</name>
</gene>
<dbReference type="InterPro" id="IPR051531">
    <property type="entry name" value="N-acetyltransferase"/>
</dbReference>
<dbReference type="EMBL" id="CP000249">
    <property type="protein sequence ID" value="ABD11594.1"/>
    <property type="molecule type" value="Genomic_DNA"/>
</dbReference>
<dbReference type="KEGG" id="fra:Francci3_2226"/>
<evidence type="ECO:0000313" key="2">
    <source>
        <dbReference type="Proteomes" id="UP000001937"/>
    </source>
</evidence>
<dbReference type="PANTHER" id="PTHR43792:SF1">
    <property type="entry name" value="N-ACETYLTRANSFERASE DOMAIN-CONTAINING PROTEIN"/>
    <property type="match status" value="1"/>
</dbReference>